<dbReference type="EMBL" id="DWZA01000109">
    <property type="protein sequence ID" value="HJA72570.1"/>
    <property type="molecule type" value="Genomic_DNA"/>
</dbReference>
<feature type="transmembrane region" description="Helical" evidence="6">
    <location>
        <begin position="208"/>
        <end position="228"/>
    </location>
</feature>
<evidence type="ECO:0000256" key="6">
    <source>
        <dbReference type="RuleBase" id="RU004379"/>
    </source>
</evidence>
<evidence type="ECO:0000313" key="8">
    <source>
        <dbReference type="Proteomes" id="UP000823900"/>
    </source>
</evidence>
<evidence type="ECO:0000256" key="1">
    <source>
        <dbReference type="ARBA" id="ARBA00004141"/>
    </source>
</evidence>
<comment type="subcellular location">
    <subcellularLocation>
        <location evidence="1">Membrane</location>
        <topology evidence="1">Multi-pass membrane protein</topology>
    </subcellularLocation>
</comment>
<evidence type="ECO:0000256" key="4">
    <source>
        <dbReference type="ARBA" id="ARBA00022989"/>
    </source>
</evidence>
<dbReference type="Pfam" id="PF01027">
    <property type="entry name" value="Bax1-I"/>
    <property type="match status" value="1"/>
</dbReference>
<dbReference type="GO" id="GO:0005886">
    <property type="term" value="C:plasma membrane"/>
    <property type="evidence" value="ECO:0007669"/>
    <property type="project" value="TreeGrafter"/>
</dbReference>
<reference evidence="7" key="1">
    <citation type="journal article" date="2021" name="PeerJ">
        <title>Extensive microbial diversity within the chicken gut microbiome revealed by metagenomics and culture.</title>
        <authorList>
            <person name="Gilroy R."/>
            <person name="Ravi A."/>
            <person name="Getino M."/>
            <person name="Pursley I."/>
            <person name="Horton D.L."/>
            <person name="Alikhan N.F."/>
            <person name="Baker D."/>
            <person name="Gharbi K."/>
            <person name="Hall N."/>
            <person name="Watson M."/>
            <person name="Adriaenssens E.M."/>
            <person name="Foster-Nyarko E."/>
            <person name="Jarju S."/>
            <person name="Secka A."/>
            <person name="Antonio M."/>
            <person name="Oren A."/>
            <person name="Chaudhuri R.R."/>
            <person name="La Ragione R."/>
            <person name="Hildebrand F."/>
            <person name="Pallen M.J."/>
        </authorList>
    </citation>
    <scope>NUCLEOTIDE SEQUENCE</scope>
    <source>
        <strain evidence="7">CHK178-16964</strain>
    </source>
</reference>
<dbReference type="Proteomes" id="UP000823900">
    <property type="component" value="Unassembled WGS sequence"/>
</dbReference>
<sequence length="235" mass="26736">MDNNTQQFYSQSYGYQAESLGRYTSKTFGWMFAGLLITFLTAFFGYATRTILYVFTIPYAYLILAAAELAVVIYLSARIEKMSVGTARLLFFLYSILNGVVFSALFLVYATADLILIFGATSLFFGIMAILGYTTNADFSRIRPFMTAGLIFLIAFWILSIFINLQQFETIVCTIGIFLFLVLTAYDTQKIRAYHAYYSNQPEMAAKASIFSALQLYLDFINLFLYLLRFVGKKN</sequence>
<feature type="transmembrane region" description="Helical" evidence="6">
    <location>
        <begin position="28"/>
        <end position="47"/>
    </location>
</feature>
<reference evidence="7" key="2">
    <citation type="submission" date="2021-04" db="EMBL/GenBank/DDBJ databases">
        <authorList>
            <person name="Gilroy R."/>
        </authorList>
    </citation>
    <scope>NUCLEOTIDE SEQUENCE</scope>
    <source>
        <strain evidence="7">CHK178-16964</strain>
    </source>
</reference>
<proteinExistence type="inferred from homology"/>
<gene>
    <name evidence="7" type="ORF">IAA07_13520</name>
</gene>
<evidence type="ECO:0000256" key="5">
    <source>
        <dbReference type="ARBA" id="ARBA00023136"/>
    </source>
</evidence>
<dbReference type="AlphaFoldDB" id="A0A9D2HJ59"/>
<feature type="transmembrane region" description="Helical" evidence="6">
    <location>
        <begin position="169"/>
        <end position="187"/>
    </location>
</feature>
<feature type="transmembrane region" description="Helical" evidence="6">
    <location>
        <begin position="59"/>
        <end position="77"/>
    </location>
</feature>
<protein>
    <submittedName>
        <fullName evidence="7">Bax inhibitor-1/YccA family protein</fullName>
    </submittedName>
</protein>
<keyword evidence="3 6" id="KW-0812">Transmembrane</keyword>
<dbReference type="CDD" id="cd10432">
    <property type="entry name" value="BI-1-like_bacterial"/>
    <property type="match status" value="1"/>
</dbReference>
<evidence type="ECO:0000313" key="7">
    <source>
        <dbReference type="EMBL" id="HJA72570.1"/>
    </source>
</evidence>
<dbReference type="PANTHER" id="PTHR23291:SF50">
    <property type="entry name" value="PROTEIN LIFEGUARD 4"/>
    <property type="match status" value="1"/>
</dbReference>
<keyword evidence="5 6" id="KW-0472">Membrane</keyword>
<comment type="similarity">
    <text evidence="2 6">Belongs to the BI1 family.</text>
</comment>
<feature type="transmembrane region" description="Helical" evidence="6">
    <location>
        <begin position="89"/>
        <end position="109"/>
    </location>
</feature>
<accession>A0A9D2HJ59</accession>
<evidence type="ECO:0000256" key="3">
    <source>
        <dbReference type="ARBA" id="ARBA00022692"/>
    </source>
</evidence>
<keyword evidence="4 6" id="KW-1133">Transmembrane helix</keyword>
<evidence type="ECO:0000256" key="2">
    <source>
        <dbReference type="ARBA" id="ARBA00010350"/>
    </source>
</evidence>
<organism evidence="7 8">
    <name type="scientific">Candidatus Lachnoclostridium stercoravium</name>
    <dbReference type="NCBI Taxonomy" id="2838633"/>
    <lineage>
        <taxon>Bacteria</taxon>
        <taxon>Bacillati</taxon>
        <taxon>Bacillota</taxon>
        <taxon>Clostridia</taxon>
        <taxon>Lachnospirales</taxon>
        <taxon>Lachnospiraceae</taxon>
    </lineage>
</organism>
<feature type="transmembrane region" description="Helical" evidence="6">
    <location>
        <begin position="115"/>
        <end position="133"/>
    </location>
</feature>
<dbReference type="InterPro" id="IPR006214">
    <property type="entry name" value="Bax_inhibitor_1-related"/>
</dbReference>
<dbReference type="PANTHER" id="PTHR23291">
    <property type="entry name" value="BAX INHIBITOR-RELATED"/>
    <property type="match status" value="1"/>
</dbReference>
<name>A0A9D2HJ59_9FIRM</name>
<feature type="transmembrane region" description="Helical" evidence="6">
    <location>
        <begin position="145"/>
        <end position="163"/>
    </location>
</feature>
<comment type="caution">
    <text evidence="7">The sequence shown here is derived from an EMBL/GenBank/DDBJ whole genome shotgun (WGS) entry which is preliminary data.</text>
</comment>